<proteinExistence type="inferred from homology"/>
<dbReference type="Pfam" id="PF00005">
    <property type="entry name" value="ABC_tran"/>
    <property type="match status" value="1"/>
</dbReference>
<dbReference type="GO" id="GO:0016887">
    <property type="term" value="F:ATP hydrolysis activity"/>
    <property type="evidence" value="ECO:0007669"/>
    <property type="project" value="InterPro"/>
</dbReference>
<feature type="transmembrane region" description="Helical" evidence="9">
    <location>
        <begin position="73"/>
        <end position="93"/>
    </location>
</feature>
<dbReference type="SMART" id="SM00382">
    <property type="entry name" value="AAA"/>
    <property type="match status" value="1"/>
</dbReference>
<dbReference type="InterPro" id="IPR039421">
    <property type="entry name" value="Type_1_exporter"/>
</dbReference>
<reference evidence="12" key="1">
    <citation type="submission" date="2021-03" db="EMBL/GenBank/DDBJ databases">
        <title>Whole genome sequence of Jiella sp. CQZ9-1.</title>
        <authorList>
            <person name="Tuo L."/>
        </authorList>
    </citation>
    <scope>NUCLEOTIDE SEQUENCE</scope>
    <source>
        <strain evidence="12">CQZ9-1</strain>
    </source>
</reference>
<evidence type="ECO:0000259" key="10">
    <source>
        <dbReference type="PROSITE" id="PS50893"/>
    </source>
</evidence>
<dbReference type="GO" id="GO:0140359">
    <property type="term" value="F:ABC-type transporter activity"/>
    <property type="evidence" value="ECO:0007669"/>
    <property type="project" value="InterPro"/>
</dbReference>
<evidence type="ECO:0000313" key="13">
    <source>
        <dbReference type="Proteomes" id="UP000664122"/>
    </source>
</evidence>
<dbReference type="RefSeq" id="WP_207255846.1">
    <property type="nucleotide sequence ID" value="NZ_JAFMPP010000001.1"/>
</dbReference>
<evidence type="ECO:0000256" key="3">
    <source>
        <dbReference type="ARBA" id="ARBA00022692"/>
    </source>
</evidence>
<feature type="region of interest" description="Disordered" evidence="8">
    <location>
        <begin position="1"/>
        <end position="24"/>
    </location>
</feature>
<dbReference type="SUPFAM" id="SSF90123">
    <property type="entry name" value="ABC transporter transmembrane region"/>
    <property type="match status" value="1"/>
</dbReference>
<keyword evidence="6 9" id="KW-1133">Transmembrane helix</keyword>
<dbReference type="PROSITE" id="PS00211">
    <property type="entry name" value="ABC_TRANSPORTER_1"/>
    <property type="match status" value="1"/>
</dbReference>
<dbReference type="InterPro" id="IPR017871">
    <property type="entry name" value="ABC_transporter-like_CS"/>
</dbReference>
<feature type="transmembrane region" description="Helical" evidence="9">
    <location>
        <begin position="43"/>
        <end position="67"/>
    </location>
</feature>
<comment type="caution">
    <text evidence="12">The sequence shown here is derived from an EMBL/GenBank/DDBJ whole genome shotgun (WGS) entry which is preliminary data.</text>
</comment>
<dbReference type="Pfam" id="PF00664">
    <property type="entry name" value="ABC_membrane"/>
    <property type="match status" value="1"/>
</dbReference>
<dbReference type="InterPro" id="IPR003593">
    <property type="entry name" value="AAA+_ATPase"/>
</dbReference>
<feature type="transmembrane region" description="Helical" evidence="9">
    <location>
        <begin position="255"/>
        <end position="280"/>
    </location>
</feature>
<dbReference type="Gene3D" id="3.40.50.300">
    <property type="entry name" value="P-loop containing nucleotide triphosphate hydrolases"/>
    <property type="match status" value="1"/>
</dbReference>
<feature type="domain" description="ABC transmembrane type-1" evidence="11">
    <location>
        <begin position="41"/>
        <end position="326"/>
    </location>
</feature>
<dbReference type="PANTHER" id="PTHR24221">
    <property type="entry name" value="ATP-BINDING CASSETTE SUB-FAMILY B"/>
    <property type="match status" value="1"/>
</dbReference>
<comment type="similarity">
    <text evidence="2">Belongs to the ABC transporter superfamily.</text>
</comment>
<dbReference type="InterPro" id="IPR027417">
    <property type="entry name" value="P-loop_NTPase"/>
</dbReference>
<dbReference type="InterPro" id="IPR036640">
    <property type="entry name" value="ABC1_TM_sf"/>
</dbReference>
<evidence type="ECO:0000256" key="5">
    <source>
        <dbReference type="ARBA" id="ARBA00022840"/>
    </source>
</evidence>
<dbReference type="Gene3D" id="1.20.1560.10">
    <property type="entry name" value="ABC transporter type 1, transmembrane domain"/>
    <property type="match status" value="1"/>
</dbReference>
<dbReference type="EMBL" id="JAFMPP010000001">
    <property type="protein sequence ID" value="MBO0661204.1"/>
    <property type="molecule type" value="Genomic_DNA"/>
</dbReference>
<protein>
    <submittedName>
        <fullName evidence="12">ATP-binding cassette domain-containing protein</fullName>
    </submittedName>
</protein>
<organism evidence="12 13">
    <name type="scientific">Jiella flava</name>
    <dbReference type="NCBI Taxonomy" id="2816857"/>
    <lineage>
        <taxon>Bacteria</taxon>
        <taxon>Pseudomonadati</taxon>
        <taxon>Pseudomonadota</taxon>
        <taxon>Alphaproteobacteria</taxon>
        <taxon>Hyphomicrobiales</taxon>
        <taxon>Aurantimonadaceae</taxon>
        <taxon>Jiella</taxon>
    </lineage>
</organism>
<evidence type="ECO:0000256" key="7">
    <source>
        <dbReference type="ARBA" id="ARBA00023136"/>
    </source>
</evidence>
<dbReference type="GO" id="GO:0034040">
    <property type="term" value="F:ATPase-coupled lipid transmembrane transporter activity"/>
    <property type="evidence" value="ECO:0007669"/>
    <property type="project" value="TreeGrafter"/>
</dbReference>
<accession>A0A939JU99</accession>
<dbReference type="AlphaFoldDB" id="A0A939JU99"/>
<keyword evidence="5 12" id="KW-0067">ATP-binding</keyword>
<feature type="domain" description="ABC transporter" evidence="10">
    <location>
        <begin position="361"/>
        <end position="567"/>
    </location>
</feature>
<sequence length="567" mass="59156">MSSLTAPAEETIDPAPASPRNGQREATARLLEPVKAQLRRAGIVTVAAGLVWPLQAAAIAIAISSWTAGKVDLSLTILCAGAFLLGGLVKAALEHHAGRILFTAADQVVARERQRLTSCAAKGGLGLGSAEIAALAVQKLPLLQPFVTRYQMAMMRVAVIPLTLVLISLWFSWVVAAILLVAGPLIPLFMALVGMAAEQASRRQMVEIGSINAALMERLSALLDIRLLGAGERALADFEARADDLRERTMAVLKIAFLSSTVLELFAAIGVAMVAVYVGFNLLGELTFGSWVPTLNLGAGLFLLLLAPEFFQPLRDLAAAWHDRASGLAVVAELDALESGDQPARLGAGRALPRLEGPLALALSGCAVARGIGSRLALPDLVLKPGEAVALVGPSGSGKSTTLAVIAGLVPTSAGAVRVCGEPLGDINADAWRARLAVIPQRPHFADETLAAFLDPRATGADPWPALQLAQARRLVERLPNGLATRLGETGDGVSGGEARRLLIARAVMAGGDLVLADEPTADLDPETAAFVTNSLLALKERGLTLIVATHDLALAAALDRTVEMPR</sequence>
<feature type="transmembrane region" description="Helical" evidence="9">
    <location>
        <begin position="153"/>
        <end position="171"/>
    </location>
</feature>
<dbReference type="InterPro" id="IPR003439">
    <property type="entry name" value="ABC_transporter-like_ATP-bd"/>
</dbReference>
<keyword evidence="3 9" id="KW-0812">Transmembrane</keyword>
<dbReference type="InterPro" id="IPR011527">
    <property type="entry name" value="ABC1_TM_dom"/>
</dbReference>
<evidence type="ECO:0000256" key="1">
    <source>
        <dbReference type="ARBA" id="ARBA00004651"/>
    </source>
</evidence>
<evidence type="ECO:0000256" key="6">
    <source>
        <dbReference type="ARBA" id="ARBA00022989"/>
    </source>
</evidence>
<dbReference type="PANTHER" id="PTHR24221:SF261">
    <property type="entry name" value="GLUTATHIONE_L-CYSTEINE TRANSPORT SYSTEM ATP-BINDING_PERMEASE PROTEIN CYDD"/>
    <property type="match status" value="1"/>
</dbReference>
<dbReference type="PROSITE" id="PS50929">
    <property type="entry name" value="ABC_TM1F"/>
    <property type="match status" value="1"/>
</dbReference>
<dbReference type="PROSITE" id="PS50893">
    <property type="entry name" value="ABC_TRANSPORTER_2"/>
    <property type="match status" value="1"/>
</dbReference>
<evidence type="ECO:0000313" key="12">
    <source>
        <dbReference type="EMBL" id="MBO0661204.1"/>
    </source>
</evidence>
<keyword evidence="7 9" id="KW-0472">Membrane</keyword>
<dbReference type="SUPFAM" id="SSF52540">
    <property type="entry name" value="P-loop containing nucleoside triphosphate hydrolases"/>
    <property type="match status" value="1"/>
</dbReference>
<dbReference type="CDD" id="cd18584">
    <property type="entry name" value="ABC_6TM_AarD_CydD"/>
    <property type="match status" value="1"/>
</dbReference>
<dbReference type="GO" id="GO:0005886">
    <property type="term" value="C:plasma membrane"/>
    <property type="evidence" value="ECO:0007669"/>
    <property type="project" value="UniProtKB-SubCell"/>
</dbReference>
<dbReference type="Proteomes" id="UP000664122">
    <property type="component" value="Unassembled WGS sequence"/>
</dbReference>
<comment type="subcellular location">
    <subcellularLocation>
        <location evidence="1">Cell membrane</location>
        <topology evidence="1">Multi-pass membrane protein</topology>
    </subcellularLocation>
</comment>
<feature type="transmembrane region" description="Helical" evidence="9">
    <location>
        <begin position="177"/>
        <end position="197"/>
    </location>
</feature>
<evidence type="ECO:0000256" key="9">
    <source>
        <dbReference type="SAM" id="Phobius"/>
    </source>
</evidence>
<dbReference type="GO" id="GO:0005524">
    <property type="term" value="F:ATP binding"/>
    <property type="evidence" value="ECO:0007669"/>
    <property type="project" value="UniProtKB-KW"/>
</dbReference>
<evidence type="ECO:0000256" key="2">
    <source>
        <dbReference type="ARBA" id="ARBA00005417"/>
    </source>
</evidence>
<evidence type="ECO:0000259" key="11">
    <source>
        <dbReference type="PROSITE" id="PS50929"/>
    </source>
</evidence>
<gene>
    <name evidence="12" type="ORF">J1C48_01330</name>
</gene>
<evidence type="ECO:0000256" key="8">
    <source>
        <dbReference type="SAM" id="MobiDB-lite"/>
    </source>
</evidence>
<feature type="transmembrane region" description="Helical" evidence="9">
    <location>
        <begin position="286"/>
        <end position="307"/>
    </location>
</feature>
<evidence type="ECO:0000256" key="4">
    <source>
        <dbReference type="ARBA" id="ARBA00022741"/>
    </source>
</evidence>
<keyword evidence="4" id="KW-0547">Nucleotide-binding</keyword>
<keyword evidence="13" id="KW-1185">Reference proteome</keyword>
<name>A0A939JU99_9HYPH</name>